<dbReference type="EMBL" id="CAJFDI010000001">
    <property type="protein sequence ID" value="CAD5209069.1"/>
    <property type="molecule type" value="Genomic_DNA"/>
</dbReference>
<organism evidence="2 4">
    <name type="scientific">Bursaphelenchus xylophilus</name>
    <name type="common">Pinewood nematode worm</name>
    <name type="synonym">Aphelenchoides xylophilus</name>
    <dbReference type="NCBI Taxonomy" id="6326"/>
    <lineage>
        <taxon>Eukaryota</taxon>
        <taxon>Metazoa</taxon>
        <taxon>Ecdysozoa</taxon>
        <taxon>Nematoda</taxon>
        <taxon>Chromadorea</taxon>
        <taxon>Rhabditida</taxon>
        <taxon>Tylenchina</taxon>
        <taxon>Tylenchomorpha</taxon>
        <taxon>Aphelenchoidea</taxon>
        <taxon>Aphelenchoididae</taxon>
        <taxon>Bursaphelenchus</taxon>
    </lineage>
</organism>
<evidence type="ECO:0000313" key="3">
    <source>
        <dbReference type="Proteomes" id="UP000659654"/>
    </source>
</evidence>
<dbReference type="WBParaSite" id="BXY_0134800.1">
    <property type="protein sequence ID" value="BXY_0134800.1"/>
    <property type="gene ID" value="BXY_0134800"/>
</dbReference>
<dbReference type="InterPro" id="IPR015943">
    <property type="entry name" value="WD40/YVTN_repeat-like_dom_sf"/>
</dbReference>
<dbReference type="Proteomes" id="UP000095284">
    <property type="component" value="Unplaced"/>
</dbReference>
<dbReference type="AlphaFoldDB" id="A0A1I7RKW3"/>
<evidence type="ECO:0000313" key="1">
    <source>
        <dbReference type="EMBL" id="CAD5209069.1"/>
    </source>
</evidence>
<keyword evidence="3" id="KW-1185">Reference proteome</keyword>
<reference evidence="1" key="2">
    <citation type="submission" date="2020-09" db="EMBL/GenBank/DDBJ databases">
        <authorList>
            <person name="Kikuchi T."/>
        </authorList>
    </citation>
    <scope>NUCLEOTIDE SEQUENCE</scope>
    <source>
        <strain evidence="1">Ka4C1</strain>
    </source>
</reference>
<accession>A0A1I7RKW3</accession>
<proteinExistence type="predicted"/>
<dbReference type="Proteomes" id="UP000582659">
    <property type="component" value="Unassembled WGS sequence"/>
</dbReference>
<dbReference type="SUPFAM" id="SSF69322">
    <property type="entry name" value="Tricorn protease domain 2"/>
    <property type="match status" value="1"/>
</dbReference>
<dbReference type="OrthoDB" id="5846296at2759"/>
<dbReference type="SMR" id="A0A1I7RKW3"/>
<reference evidence="4" key="1">
    <citation type="submission" date="2016-11" db="UniProtKB">
        <authorList>
            <consortium name="WormBaseParasite"/>
        </authorList>
    </citation>
    <scope>IDENTIFICATION</scope>
</reference>
<dbReference type="EMBL" id="CAJFCV020000001">
    <property type="protein sequence ID" value="CAG9083795.1"/>
    <property type="molecule type" value="Genomic_DNA"/>
</dbReference>
<sequence>MQIHSAKPINIVTTLYKKSTSELELQTDPVKLLDNGTDPISQPFKQTQTEKPEEKMLSARQIRLDEKVVNTVIEQLQQMEIEKSLFEELDTYHADKKVQLELIRKVRIDVLEDIPLHSIRCSADKRICALFGMRSHDVWCLHAGRLLLWERTNTSWISLNSCPSQVLFGSQKQVVVGTATGSVCVVVGSDTVWSSDQMHFQTISSLRFISSKMILSTAMDGRLVVSNLQMTGLEPVKSASVNVSDLPRGMRKSNNSATKVSAVDSTMDSFQLFVATETGAILLVDPETLTTTPVGYDPDGIDAFQWIDDKFLVISAADGGVKLLDRNGKTLDRLDCKADTRQYCFNGKVFVFLNGAKITGYDLEKTKKLFDENLHLLSADFDADGYLVGMDEEYNLNWFELNYSN</sequence>
<evidence type="ECO:0000313" key="4">
    <source>
        <dbReference type="WBParaSite" id="BXY_0134800.1"/>
    </source>
</evidence>
<dbReference type="eggNOG" id="ENOG502SASF">
    <property type="taxonomic scope" value="Eukaryota"/>
</dbReference>
<evidence type="ECO:0000313" key="2">
    <source>
        <dbReference type="Proteomes" id="UP000095284"/>
    </source>
</evidence>
<dbReference type="Proteomes" id="UP000659654">
    <property type="component" value="Unassembled WGS sequence"/>
</dbReference>
<protein>
    <submittedName>
        <fullName evidence="1">(pine wood nematode) hypothetical protein</fullName>
    </submittedName>
</protein>
<dbReference type="Gene3D" id="2.130.10.10">
    <property type="entry name" value="YVTN repeat-like/Quinoprotein amine dehydrogenase"/>
    <property type="match status" value="1"/>
</dbReference>
<name>A0A1I7RKW3_BURXY</name>
<gene>
    <name evidence="1" type="ORF">BXYJ_LOCUS1258</name>
</gene>